<evidence type="ECO:0000256" key="3">
    <source>
        <dbReference type="ARBA" id="ARBA00022823"/>
    </source>
</evidence>
<feature type="domain" description="Lipoyl-binding" evidence="5">
    <location>
        <begin position="2"/>
        <end position="78"/>
    </location>
</feature>
<evidence type="ECO:0000256" key="1">
    <source>
        <dbReference type="ARBA" id="ARBA00001938"/>
    </source>
</evidence>
<feature type="region of interest" description="Disordered" evidence="4">
    <location>
        <begin position="151"/>
        <end position="171"/>
    </location>
</feature>
<dbReference type="GO" id="GO:0045254">
    <property type="term" value="C:pyruvate dehydrogenase complex"/>
    <property type="evidence" value="ECO:0007669"/>
    <property type="project" value="InterPro"/>
</dbReference>
<dbReference type="InterPro" id="IPR036625">
    <property type="entry name" value="E3-bd_dom_sf"/>
</dbReference>
<dbReference type="SUPFAM" id="SSF51230">
    <property type="entry name" value="Single hybrid motif"/>
    <property type="match status" value="1"/>
</dbReference>
<organism evidence="7 8">
    <name type="scientific">Achromobacter pulmonis</name>
    <dbReference type="NCBI Taxonomy" id="1389932"/>
    <lineage>
        <taxon>Bacteria</taxon>
        <taxon>Pseudomonadati</taxon>
        <taxon>Pseudomonadota</taxon>
        <taxon>Betaproteobacteria</taxon>
        <taxon>Burkholderiales</taxon>
        <taxon>Alcaligenaceae</taxon>
        <taxon>Achromobacter</taxon>
    </lineage>
</organism>
<keyword evidence="7" id="KW-0808">Transferase</keyword>
<evidence type="ECO:0000256" key="4">
    <source>
        <dbReference type="SAM" id="MobiDB-lite"/>
    </source>
</evidence>
<keyword evidence="3" id="KW-0450">Lipoyl</keyword>
<dbReference type="InterPro" id="IPR000089">
    <property type="entry name" value="Biotin_lipoyl"/>
</dbReference>
<dbReference type="SUPFAM" id="SSF47005">
    <property type="entry name" value="Peripheral subunit-binding domain of 2-oxo acid dehydrogenase complex"/>
    <property type="match status" value="1"/>
</dbReference>
<dbReference type="PANTHER" id="PTHR23151">
    <property type="entry name" value="DIHYDROLIPOAMIDE ACETYL/SUCCINYL-TRANSFERASE-RELATED"/>
    <property type="match status" value="1"/>
</dbReference>
<dbReference type="Gene3D" id="2.40.50.100">
    <property type="match status" value="1"/>
</dbReference>
<name>A0A2N8KJ97_9BURK</name>
<evidence type="ECO:0000259" key="6">
    <source>
        <dbReference type="PROSITE" id="PS51826"/>
    </source>
</evidence>
<keyword evidence="7" id="KW-0670">Pyruvate</keyword>
<evidence type="ECO:0000313" key="7">
    <source>
        <dbReference type="EMBL" id="PND33532.1"/>
    </source>
</evidence>
<dbReference type="GO" id="GO:0006086">
    <property type="term" value="P:pyruvate decarboxylation to acetyl-CoA"/>
    <property type="evidence" value="ECO:0007669"/>
    <property type="project" value="InterPro"/>
</dbReference>
<dbReference type="InterPro" id="IPR011053">
    <property type="entry name" value="Single_hybrid_motif"/>
</dbReference>
<dbReference type="RefSeq" id="WP_146196914.1">
    <property type="nucleotide sequence ID" value="NZ_POQS01000003.1"/>
</dbReference>
<evidence type="ECO:0000259" key="5">
    <source>
        <dbReference type="PROSITE" id="PS50968"/>
    </source>
</evidence>
<reference evidence="7 8" key="1">
    <citation type="submission" date="2018-01" db="EMBL/GenBank/DDBJ databases">
        <title>The draft genome of an aniline degradation strain ANB-1.</title>
        <authorList>
            <person name="Zhang L."/>
            <person name="Jiang J."/>
        </authorList>
    </citation>
    <scope>NUCLEOTIDE SEQUENCE [LARGE SCALE GENOMIC DNA]</scope>
    <source>
        <strain evidence="7 8">ANB-1</strain>
    </source>
</reference>
<evidence type="ECO:0000256" key="2">
    <source>
        <dbReference type="ARBA" id="ARBA00007317"/>
    </source>
</evidence>
<dbReference type="Pfam" id="PF02817">
    <property type="entry name" value="E3_binding"/>
    <property type="match status" value="1"/>
</dbReference>
<feature type="non-terminal residue" evidence="7">
    <location>
        <position position="171"/>
    </location>
</feature>
<feature type="compositionally biased region" description="Basic and acidic residues" evidence="4">
    <location>
        <begin position="155"/>
        <end position="171"/>
    </location>
</feature>
<dbReference type="Gene3D" id="4.10.320.10">
    <property type="entry name" value="E3-binding domain"/>
    <property type="match status" value="1"/>
</dbReference>
<dbReference type="PROSITE" id="PS50968">
    <property type="entry name" value="BIOTINYL_LIPOYL"/>
    <property type="match status" value="1"/>
</dbReference>
<comment type="caution">
    <text evidence="7">The sequence shown here is derived from an EMBL/GenBank/DDBJ whole genome shotgun (WGS) entry which is preliminary data.</text>
</comment>
<dbReference type="InterPro" id="IPR045257">
    <property type="entry name" value="E2/Pdx1"/>
</dbReference>
<dbReference type="PANTHER" id="PTHR23151:SF90">
    <property type="entry name" value="DIHYDROLIPOYLLYSINE-RESIDUE ACETYLTRANSFERASE COMPONENT OF PYRUVATE DEHYDROGENASE COMPLEX, MITOCHONDRIAL-RELATED"/>
    <property type="match status" value="1"/>
</dbReference>
<dbReference type="PROSITE" id="PS51826">
    <property type="entry name" value="PSBD"/>
    <property type="match status" value="1"/>
</dbReference>
<proteinExistence type="inferred from homology"/>
<dbReference type="InterPro" id="IPR004167">
    <property type="entry name" value="PSBD"/>
</dbReference>
<feature type="domain" description="Peripheral subunit-binding (PSBD)" evidence="6">
    <location>
        <begin position="126"/>
        <end position="163"/>
    </location>
</feature>
<sequence length="171" mass="17202">MAHLIKLPSVAADTSGGTLHQWLKQEGDTVAVGDALAEIETEKAIVEINAEHAGVLGRIVVQAGAASVPVNTVIGVLLAQGEDASGIDRVLAEAGAAATPSAAPAPTAAPAPAPAAETPAPAARLFASPLARRLAAQWRIDLQSVAGTGPRGRIVRRDVEAARERAPAAAP</sequence>
<dbReference type="CDD" id="cd06849">
    <property type="entry name" value="lipoyl_domain"/>
    <property type="match status" value="1"/>
</dbReference>
<dbReference type="PROSITE" id="PS00189">
    <property type="entry name" value="LIPOYL"/>
    <property type="match status" value="1"/>
</dbReference>
<evidence type="ECO:0000313" key="8">
    <source>
        <dbReference type="Proteomes" id="UP000235994"/>
    </source>
</evidence>
<dbReference type="InterPro" id="IPR003016">
    <property type="entry name" value="2-oxoA_DH_lipoyl-BS"/>
</dbReference>
<dbReference type="EMBL" id="POQS01000003">
    <property type="protein sequence ID" value="PND33532.1"/>
    <property type="molecule type" value="Genomic_DNA"/>
</dbReference>
<protein>
    <submittedName>
        <fullName evidence="7">Pyruvate dehydrogenase complex dihydrolipoamide acetyltransferase</fullName>
    </submittedName>
</protein>
<dbReference type="GO" id="GO:0016746">
    <property type="term" value="F:acyltransferase activity"/>
    <property type="evidence" value="ECO:0007669"/>
    <property type="project" value="InterPro"/>
</dbReference>
<comment type="cofactor">
    <cofactor evidence="1">
        <name>(R)-lipoate</name>
        <dbReference type="ChEBI" id="CHEBI:83088"/>
    </cofactor>
</comment>
<comment type="similarity">
    <text evidence="2">Belongs to the 2-oxoacid dehydrogenase family.</text>
</comment>
<dbReference type="Proteomes" id="UP000235994">
    <property type="component" value="Unassembled WGS sequence"/>
</dbReference>
<gene>
    <name evidence="7" type="ORF">C1I89_13750</name>
</gene>
<keyword evidence="8" id="KW-1185">Reference proteome</keyword>
<dbReference type="AlphaFoldDB" id="A0A2N8KJ97"/>
<accession>A0A2N8KJ97</accession>
<dbReference type="Pfam" id="PF00364">
    <property type="entry name" value="Biotin_lipoyl"/>
    <property type="match status" value="1"/>
</dbReference>